<reference evidence="1 2" key="1">
    <citation type="journal article" date="2018" name="PLoS ONE">
        <title>The draft genome of Kipferlia bialata reveals reductive genome evolution in fornicate parasites.</title>
        <authorList>
            <person name="Tanifuji G."/>
            <person name="Takabayashi S."/>
            <person name="Kume K."/>
            <person name="Takagi M."/>
            <person name="Nakayama T."/>
            <person name="Kamikawa R."/>
            <person name="Inagaki Y."/>
            <person name="Hashimoto T."/>
        </authorList>
    </citation>
    <scope>NUCLEOTIDE SEQUENCE [LARGE SCALE GENOMIC DNA]</scope>
    <source>
        <strain evidence="1">NY0173</strain>
    </source>
</reference>
<proteinExistence type="predicted"/>
<sequence>VVFNYGSVKAAFEWGMVMLAGPVNEGHPLRRYKDLTIGVMGIDFRGLAVRRMCLKHHTTESVAQSLYDEV</sequence>
<accession>A0A9K3DDN2</accession>
<comment type="caution">
    <text evidence="1">The sequence shown here is derived from an EMBL/GenBank/DDBJ whole genome shotgun (WGS) entry which is preliminary data.</text>
</comment>
<dbReference type="AlphaFoldDB" id="A0A9K3DDN2"/>
<keyword evidence="2" id="KW-1185">Reference proteome</keyword>
<evidence type="ECO:0000313" key="2">
    <source>
        <dbReference type="Proteomes" id="UP000265618"/>
    </source>
</evidence>
<feature type="non-terminal residue" evidence="1">
    <location>
        <position position="1"/>
    </location>
</feature>
<dbReference type="EMBL" id="BDIP01010744">
    <property type="protein sequence ID" value="GIQ92856.1"/>
    <property type="molecule type" value="Genomic_DNA"/>
</dbReference>
<evidence type="ECO:0000313" key="1">
    <source>
        <dbReference type="EMBL" id="GIQ92856.1"/>
    </source>
</evidence>
<dbReference type="Proteomes" id="UP000265618">
    <property type="component" value="Unassembled WGS sequence"/>
</dbReference>
<name>A0A9K3DDN2_9EUKA</name>
<gene>
    <name evidence="1" type="ORF">KIPB_016876</name>
</gene>
<organism evidence="1 2">
    <name type="scientific">Kipferlia bialata</name>
    <dbReference type="NCBI Taxonomy" id="797122"/>
    <lineage>
        <taxon>Eukaryota</taxon>
        <taxon>Metamonada</taxon>
        <taxon>Carpediemonas-like organisms</taxon>
        <taxon>Kipferlia</taxon>
    </lineage>
</organism>
<protein>
    <submittedName>
        <fullName evidence="1">Uncharacterized protein</fullName>
    </submittedName>
</protein>